<name>A0ACC3SZ53_LIPKO</name>
<dbReference type="Proteomes" id="UP001433508">
    <property type="component" value="Unassembled WGS sequence"/>
</dbReference>
<protein>
    <submittedName>
        <fullName evidence="1">Uncharacterized protein</fullName>
    </submittedName>
</protein>
<organism evidence="1 2">
    <name type="scientific">Lipomyces kononenkoae</name>
    <name type="common">Yeast</name>
    <dbReference type="NCBI Taxonomy" id="34357"/>
    <lineage>
        <taxon>Eukaryota</taxon>
        <taxon>Fungi</taxon>
        <taxon>Dikarya</taxon>
        <taxon>Ascomycota</taxon>
        <taxon>Saccharomycotina</taxon>
        <taxon>Lipomycetes</taxon>
        <taxon>Lipomycetales</taxon>
        <taxon>Lipomycetaceae</taxon>
        <taxon>Lipomyces</taxon>
    </lineage>
</organism>
<evidence type="ECO:0000313" key="2">
    <source>
        <dbReference type="Proteomes" id="UP001433508"/>
    </source>
</evidence>
<evidence type="ECO:0000313" key="1">
    <source>
        <dbReference type="EMBL" id="KAK9236570.1"/>
    </source>
</evidence>
<reference evidence="2" key="1">
    <citation type="journal article" date="2024" name="Front. Bioeng. Biotechnol.">
        <title>Genome-scale model development and genomic sequencing of the oleaginous clade Lipomyces.</title>
        <authorList>
            <person name="Czajka J.J."/>
            <person name="Han Y."/>
            <person name="Kim J."/>
            <person name="Mondo S.J."/>
            <person name="Hofstad B.A."/>
            <person name="Robles A."/>
            <person name="Haridas S."/>
            <person name="Riley R."/>
            <person name="LaButti K."/>
            <person name="Pangilinan J."/>
            <person name="Andreopoulos W."/>
            <person name="Lipzen A."/>
            <person name="Yan J."/>
            <person name="Wang M."/>
            <person name="Ng V."/>
            <person name="Grigoriev I.V."/>
            <person name="Spatafora J.W."/>
            <person name="Magnuson J.K."/>
            <person name="Baker S.E."/>
            <person name="Pomraning K.R."/>
        </authorList>
    </citation>
    <scope>NUCLEOTIDE SEQUENCE [LARGE SCALE GENOMIC DNA]</scope>
    <source>
        <strain evidence="2">CBS 7786</strain>
    </source>
</reference>
<gene>
    <name evidence="1" type="ORF">V1525DRAFT_212967</name>
</gene>
<comment type="caution">
    <text evidence="1">The sequence shown here is derived from an EMBL/GenBank/DDBJ whole genome shotgun (WGS) entry which is preliminary data.</text>
</comment>
<accession>A0ACC3SZ53</accession>
<proteinExistence type="predicted"/>
<keyword evidence="2" id="KW-1185">Reference proteome</keyword>
<dbReference type="EMBL" id="MU971385">
    <property type="protein sequence ID" value="KAK9236570.1"/>
    <property type="molecule type" value="Genomic_DNA"/>
</dbReference>
<sequence length="360" mass="40112">MPFQRKSCDACFSGRRKCDLAFPVCGRCQRNKRECKYASTPQSHTDETDHSNNIDHHRQPSSTASLDLHSLSSDDFAIDFGLNDSRLIGELLTQNIPNVVGELGDVQPVAGTTQSWKWVIGQLKQYPGEFVQRVESPFIHKTFDHGLDGEAVRTAFGICAGCVCLNEVNQSMLFAALDMEMAKLLDLVAGSSLRADLSRMQAIVLYQIIRLFYGDTKQKAIVEQQHDHITASALRLLHRANAELGAAPPTWETWILAESIRRTVMIAFLVFSVYSISKHGVCPELPTLSVLPVSMKQEFWTSETTYLLHCDEEQIVKYPVFTSLWLAAPPRILDPFEKVILVACKGIEAVEALSGPDSLT</sequence>